<keyword evidence="1 4" id="KW-0349">Heme</keyword>
<dbReference type="InterPro" id="IPR009056">
    <property type="entry name" value="Cyt_c-like_dom"/>
</dbReference>
<feature type="signal peptide" evidence="5">
    <location>
        <begin position="1"/>
        <end position="26"/>
    </location>
</feature>
<dbReference type="PROSITE" id="PS51257">
    <property type="entry name" value="PROKAR_LIPOPROTEIN"/>
    <property type="match status" value="1"/>
</dbReference>
<evidence type="ECO:0000256" key="5">
    <source>
        <dbReference type="SAM" id="SignalP"/>
    </source>
</evidence>
<dbReference type="InterPro" id="IPR011042">
    <property type="entry name" value="6-blade_b-propeller_TolB-like"/>
</dbReference>
<organism evidence="7 8">
    <name type="scientific">Flavihumibacter fluminis</name>
    <dbReference type="NCBI Taxonomy" id="2909236"/>
    <lineage>
        <taxon>Bacteria</taxon>
        <taxon>Pseudomonadati</taxon>
        <taxon>Bacteroidota</taxon>
        <taxon>Chitinophagia</taxon>
        <taxon>Chitinophagales</taxon>
        <taxon>Chitinophagaceae</taxon>
        <taxon>Flavihumibacter</taxon>
    </lineage>
</organism>
<dbReference type="RefSeq" id="WP_234866075.1">
    <property type="nucleotide sequence ID" value="NZ_JAKEVY010000002.1"/>
</dbReference>
<sequence>MRFQQLVLCSLFLFIQSLFISCKENAQQDTYSQYEDSSAIAYGPYRILKLPITKGVTIQNPIQISAGPGGFIYAANASGAIYRLLDSNADGIEDEAGLYCSVADNGLHNPGGFAFRGDTIFIGTREEIMAYVDLDKDGKADSSWTFFRDILQSEHPYEWISGLCFGKDNCLYGAVTTDSWNAGASPDPNGYRGAILKISPDGKQAERLATGIRSVYGMSFHPDGNLFFADNEGDGNRTEELNRLVPGKFYGHNAKKYKLTDSTEKPVLSFQMELAPSGIEFNSTENDFGGTAGDLFVAFYGPAERWKRGGIARVRISKAESGQIDLFEYPVADIPKLSDLTFGKDGSLYAATHGVADYWYNPIQESSGGFYKLVYDPQLKVKTQQQRSVKQETFSSSSLEKGKDLYKITACFACHATEDGQELLGPTLKGLGNRMSREEIYESIMNPSAIIKPSMEGTKITLKNGKVLLGRIVNADKQQFDLMLIGNQVVQVKRTEIAIFETQKKSLMYEGLIKNLPKADQESLLDYLQSLK</sequence>
<evidence type="ECO:0000256" key="4">
    <source>
        <dbReference type="PROSITE-ProRule" id="PRU00433"/>
    </source>
</evidence>
<dbReference type="Gene3D" id="2.120.10.30">
    <property type="entry name" value="TolB, C-terminal domain"/>
    <property type="match status" value="1"/>
</dbReference>
<accession>A0ABS9BHQ7</accession>
<dbReference type="Pfam" id="PF00034">
    <property type="entry name" value="Cytochrom_C"/>
    <property type="match status" value="1"/>
</dbReference>
<keyword evidence="5" id="KW-0732">Signal</keyword>
<keyword evidence="8" id="KW-1185">Reference proteome</keyword>
<evidence type="ECO:0000256" key="2">
    <source>
        <dbReference type="ARBA" id="ARBA00022723"/>
    </source>
</evidence>
<dbReference type="NCBIfam" id="TIGR02603">
    <property type="entry name" value="CxxCH_TIGR02603"/>
    <property type="match status" value="1"/>
</dbReference>
<dbReference type="Proteomes" id="UP001200145">
    <property type="component" value="Unassembled WGS sequence"/>
</dbReference>
<dbReference type="EMBL" id="JAKEVY010000002">
    <property type="protein sequence ID" value="MCF1715126.1"/>
    <property type="molecule type" value="Genomic_DNA"/>
</dbReference>
<dbReference type="InterPro" id="IPR013427">
    <property type="entry name" value="Haem-bd_dom_put"/>
</dbReference>
<reference evidence="7 8" key="1">
    <citation type="submission" date="2022-01" db="EMBL/GenBank/DDBJ databases">
        <title>Flavihumibacter sp. nov., isolated from sediment of a river.</title>
        <authorList>
            <person name="Liu H."/>
        </authorList>
    </citation>
    <scope>NUCLEOTIDE SEQUENCE [LARGE SCALE GENOMIC DNA]</scope>
    <source>
        <strain evidence="7 8">RY-1</strain>
    </source>
</reference>
<gene>
    <name evidence="7" type="ORF">L0U88_10865</name>
</gene>
<feature type="domain" description="Cytochrome c" evidence="6">
    <location>
        <begin position="397"/>
        <end position="532"/>
    </location>
</feature>
<proteinExistence type="predicted"/>
<feature type="chain" id="PRO_5047253254" evidence="5">
    <location>
        <begin position="27"/>
        <end position="532"/>
    </location>
</feature>
<dbReference type="Gene3D" id="1.10.760.10">
    <property type="entry name" value="Cytochrome c-like domain"/>
    <property type="match status" value="1"/>
</dbReference>
<protein>
    <submittedName>
        <fullName evidence="7">PQQ-dependent sugar dehydrogenase</fullName>
    </submittedName>
</protein>
<dbReference type="PANTHER" id="PTHR33546:SF1">
    <property type="entry name" value="LARGE, MULTIFUNCTIONAL SECRETED PROTEIN"/>
    <property type="match status" value="1"/>
</dbReference>
<dbReference type="SUPFAM" id="SSF46626">
    <property type="entry name" value="Cytochrome c"/>
    <property type="match status" value="1"/>
</dbReference>
<dbReference type="PROSITE" id="PS51007">
    <property type="entry name" value="CYTC"/>
    <property type="match status" value="1"/>
</dbReference>
<keyword evidence="2 4" id="KW-0479">Metal-binding</keyword>
<evidence type="ECO:0000259" key="6">
    <source>
        <dbReference type="PROSITE" id="PS51007"/>
    </source>
</evidence>
<evidence type="ECO:0000313" key="7">
    <source>
        <dbReference type="EMBL" id="MCF1715126.1"/>
    </source>
</evidence>
<evidence type="ECO:0000313" key="8">
    <source>
        <dbReference type="Proteomes" id="UP001200145"/>
    </source>
</evidence>
<dbReference type="PANTHER" id="PTHR33546">
    <property type="entry name" value="LARGE, MULTIFUNCTIONAL SECRETED PROTEIN-RELATED"/>
    <property type="match status" value="1"/>
</dbReference>
<name>A0ABS9BHQ7_9BACT</name>
<dbReference type="SUPFAM" id="SSF63829">
    <property type="entry name" value="Calcium-dependent phosphotriesterase"/>
    <property type="match status" value="1"/>
</dbReference>
<evidence type="ECO:0000256" key="3">
    <source>
        <dbReference type="ARBA" id="ARBA00023004"/>
    </source>
</evidence>
<keyword evidence="3 4" id="KW-0408">Iron</keyword>
<dbReference type="InterPro" id="IPR036909">
    <property type="entry name" value="Cyt_c-like_dom_sf"/>
</dbReference>
<dbReference type="Pfam" id="PF23500">
    <property type="entry name" value="DUF7133"/>
    <property type="match status" value="1"/>
</dbReference>
<comment type="caution">
    <text evidence="7">The sequence shown here is derived from an EMBL/GenBank/DDBJ whole genome shotgun (WGS) entry which is preliminary data.</text>
</comment>
<evidence type="ECO:0000256" key="1">
    <source>
        <dbReference type="ARBA" id="ARBA00022617"/>
    </source>
</evidence>
<dbReference type="InterPro" id="IPR055557">
    <property type="entry name" value="DUF7133"/>
</dbReference>